<dbReference type="SUPFAM" id="SSF46626">
    <property type="entry name" value="Cytochrome c"/>
    <property type="match status" value="1"/>
</dbReference>
<accession>A0A512J731</accession>
<keyword evidence="1" id="KW-0813">Transport</keyword>
<evidence type="ECO:0000256" key="1">
    <source>
        <dbReference type="ARBA" id="ARBA00022448"/>
    </source>
</evidence>
<evidence type="ECO:0000256" key="2">
    <source>
        <dbReference type="ARBA" id="ARBA00022617"/>
    </source>
</evidence>
<dbReference type="InterPro" id="IPR001680">
    <property type="entry name" value="WD40_rpt"/>
</dbReference>
<dbReference type="PROSITE" id="PS50082">
    <property type="entry name" value="WD_REPEATS_2"/>
    <property type="match status" value="4"/>
</dbReference>
<keyword evidence="6" id="KW-0853">WD repeat</keyword>
<dbReference type="PROSITE" id="PS50294">
    <property type="entry name" value="WD_REPEATS_REGION"/>
    <property type="match status" value="2"/>
</dbReference>
<proteinExistence type="predicted"/>
<feature type="repeat" description="WD" evidence="6">
    <location>
        <begin position="120"/>
        <end position="150"/>
    </location>
</feature>
<comment type="caution">
    <text evidence="9">The sequence shown here is derived from an EMBL/GenBank/DDBJ whole genome shotgun (WGS) entry which is preliminary data.</text>
</comment>
<dbReference type="EMBL" id="BJZU01000079">
    <property type="protein sequence ID" value="GEP05778.1"/>
    <property type="molecule type" value="Genomic_DNA"/>
</dbReference>
<evidence type="ECO:0000313" key="11">
    <source>
        <dbReference type="Proteomes" id="UP000321960"/>
    </source>
</evidence>
<feature type="repeat" description="WD" evidence="6">
    <location>
        <begin position="283"/>
        <end position="323"/>
    </location>
</feature>
<keyword evidence="2 7" id="KW-0349">Heme</keyword>
<evidence type="ECO:0000256" key="7">
    <source>
        <dbReference type="PROSITE-ProRule" id="PRU00433"/>
    </source>
</evidence>
<dbReference type="Pfam" id="PF00034">
    <property type="entry name" value="Cytochrom_C"/>
    <property type="match status" value="1"/>
</dbReference>
<reference evidence="10" key="1">
    <citation type="journal article" date="2014" name="Int. J. Syst. Evol. Microbiol.">
        <title>Complete genome of a new Firmicutes species belonging to the dominant human colonic microbiota ('Ruminococcus bicirculans') reveals two chromosomes and a selective capacity to utilize plant glucans.</title>
        <authorList>
            <consortium name="NISC Comparative Sequencing Program"/>
            <person name="Wegmann U."/>
            <person name="Louis P."/>
            <person name="Goesmann A."/>
            <person name="Henrissat B."/>
            <person name="Duncan S.H."/>
            <person name="Flint H.J."/>
        </authorList>
    </citation>
    <scope>NUCLEOTIDE SEQUENCE</scope>
    <source>
        <strain evidence="10">NBRC 107715</strain>
    </source>
</reference>
<dbReference type="AlphaFoldDB" id="A0A512J731"/>
<keyword evidence="12" id="KW-1185">Reference proteome</keyword>
<dbReference type="EMBL" id="BSPK01000016">
    <property type="protein sequence ID" value="GLS62639.1"/>
    <property type="molecule type" value="Genomic_DNA"/>
</dbReference>
<dbReference type="Gene3D" id="1.10.760.10">
    <property type="entry name" value="Cytochrome c-like domain"/>
    <property type="match status" value="1"/>
</dbReference>
<sequence>MVAHSAARRDAAVRPTAPLLALTLLLCTLAGGAEAQLRGHGGPVRALSVTADGRGAVSGSFDQSAILWSIEEGTARQVLRVHEGAVNAVLALPDGGAVTGGEEGRIALWRPGGTRPAATFAEHQGPIVALALSPDGTRLASASWDGTARLRPLAGGEAQVFEGHKGNVNGVAFTRDGRLVTAGYDATLRIWPLDGSDAVRIVTLPTPLNTVAVAPDGEIVAGGADSSVRLFSPDGAERAVIEIGPSPVIALALSPDGGRVAAATVAGSVSVIDRKAGKPLFNLVGPGLPVWSLAFRSDAELVTGGGDRLIRRWDMRTGQPIGMLAMARPHDDLAAYAGDRGAEVFRACAACHSLTPDGGNRAGPTLSGVFGRRIATAEGYNFSDALKKLDIVWNAETIAKLFEVGPARYTPGTKMPEQTVGSAADREALVRFLEKATQAH</sequence>
<evidence type="ECO:0000256" key="4">
    <source>
        <dbReference type="ARBA" id="ARBA00022982"/>
    </source>
</evidence>
<dbReference type="InterPro" id="IPR015943">
    <property type="entry name" value="WD40/YVTN_repeat-like_dom_sf"/>
</dbReference>
<reference evidence="9 11" key="3">
    <citation type="submission" date="2019-07" db="EMBL/GenBank/DDBJ databases">
        <title>Whole genome shotgun sequence of Methylobacterium oxalidis NBRC 107715.</title>
        <authorList>
            <person name="Hosoyama A."/>
            <person name="Uohara A."/>
            <person name="Ohji S."/>
            <person name="Ichikawa N."/>
        </authorList>
    </citation>
    <scope>NUCLEOTIDE SEQUENCE [LARGE SCALE GENOMIC DNA]</scope>
    <source>
        <strain evidence="9 11">NBRC 107715</strain>
    </source>
</reference>
<evidence type="ECO:0000259" key="8">
    <source>
        <dbReference type="PROSITE" id="PS51007"/>
    </source>
</evidence>
<dbReference type="OrthoDB" id="9805828at2"/>
<reference evidence="12" key="2">
    <citation type="journal article" date="2019" name="Int. J. Syst. Evol. Microbiol.">
        <title>The Global Catalogue of Microorganisms (GCM) 10K type strain sequencing project: providing services to taxonomists for standard genome sequencing and annotation.</title>
        <authorList>
            <consortium name="The Broad Institute Genomics Platform"/>
            <consortium name="The Broad Institute Genome Sequencing Center for Infectious Disease"/>
            <person name="Wu L."/>
            <person name="Ma J."/>
        </authorList>
    </citation>
    <scope>NUCLEOTIDE SEQUENCE [LARGE SCALE GENOMIC DNA]</scope>
    <source>
        <strain evidence="12">NBRC 107715</strain>
    </source>
</reference>
<dbReference type="PANTHER" id="PTHR19879">
    <property type="entry name" value="TRANSCRIPTION INITIATION FACTOR TFIID"/>
    <property type="match status" value="1"/>
</dbReference>
<evidence type="ECO:0000313" key="9">
    <source>
        <dbReference type="EMBL" id="GEP05778.1"/>
    </source>
</evidence>
<dbReference type="InterPro" id="IPR036909">
    <property type="entry name" value="Cyt_c-like_dom_sf"/>
</dbReference>
<dbReference type="InterPro" id="IPR009056">
    <property type="entry name" value="Cyt_c-like_dom"/>
</dbReference>
<dbReference type="CDD" id="cd00200">
    <property type="entry name" value="WD40"/>
    <property type="match status" value="1"/>
</dbReference>
<feature type="repeat" description="WD" evidence="6">
    <location>
        <begin position="37"/>
        <end position="78"/>
    </location>
</feature>
<dbReference type="GO" id="GO:0020037">
    <property type="term" value="F:heme binding"/>
    <property type="evidence" value="ECO:0007669"/>
    <property type="project" value="InterPro"/>
</dbReference>
<reference evidence="10" key="4">
    <citation type="submission" date="2023-01" db="EMBL/GenBank/DDBJ databases">
        <title>Draft genome sequence of Methylobacterium oxalidis strain NBRC 107715.</title>
        <authorList>
            <person name="Sun Q."/>
            <person name="Mori K."/>
        </authorList>
    </citation>
    <scope>NUCLEOTIDE SEQUENCE</scope>
    <source>
        <strain evidence="10">NBRC 107715</strain>
    </source>
</reference>
<feature type="repeat" description="WD" evidence="6">
    <location>
        <begin position="161"/>
        <end position="201"/>
    </location>
</feature>
<dbReference type="SUPFAM" id="SSF50978">
    <property type="entry name" value="WD40 repeat-like"/>
    <property type="match status" value="1"/>
</dbReference>
<dbReference type="Gene3D" id="2.130.10.10">
    <property type="entry name" value="YVTN repeat-like/Quinoprotein amine dehydrogenase"/>
    <property type="match status" value="2"/>
</dbReference>
<keyword evidence="4" id="KW-0249">Electron transport</keyword>
<dbReference type="GO" id="GO:0046872">
    <property type="term" value="F:metal ion binding"/>
    <property type="evidence" value="ECO:0007669"/>
    <property type="project" value="UniProtKB-KW"/>
</dbReference>
<dbReference type="Proteomes" id="UP001156856">
    <property type="component" value="Unassembled WGS sequence"/>
</dbReference>
<keyword evidence="5 7" id="KW-0408">Iron</keyword>
<evidence type="ECO:0000313" key="10">
    <source>
        <dbReference type="EMBL" id="GLS62639.1"/>
    </source>
</evidence>
<dbReference type="PANTHER" id="PTHR19879:SF9">
    <property type="entry name" value="TRANSCRIPTION INITIATION FACTOR TFIID SUBUNIT 5"/>
    <property type="match status" value="1"/>
</dbReference>
<dbReference type="InterPro" id="IPR036322">
    <property type="entry name" value="WD40_repeat_dom_sf"/>
</dbReference>
<keyword evidence="3 7" id="KW-0479">Metal-binding</keyword>
<evidence type="ECO:0000256" key="3">
    <source>
        <dbReference type="ARBA" id="ARBA00022723"/>
    </source>
</evidence>
<evidence type="ECO:0000256" key="5">
    <source>
        <dbReference type="ARBA" id="ARBA00023004"/>
    </source>
</evidence>
<dbReference type="PRINTS" id="PR00604">
    <property type="entry name" value="CYTCHRMECIAB"/>
</dbReference>
<evidence type="ECO:0000313" key="12">
    <source>
        <dbReference type="Proteomes" id="UP001156856"/>
    </source>
</evidence>
<dbReference type="InterPro" id="IPR002327">
    <property type="entry name" value="Cyt_c_1A/1B"/>
</dbReference>
<gene>
    <name evidence="10" type="ORF">GCM10007888_10200</name>
    <name evidence="9" type="ORF">MOX02_38160</name>
</gene>
<name>A0A512J731_9HYPH</name>
<dbReference type="Proteomes" id="UP000321960">
    <property type="component" value="Unassembled WGS sequence"/>
</dbReference>
<dbReference type="GO" id="GO:0009055">
    <property type="term" value="F:electron transfer activity"/>
    <property type="evidence" value="ECO:0007669"/>
    <property type="project" value="InterPro"/>
</dbReference>
<dbReference type="Pfam" id="PF00400">
    <property type="entry name" value="WD40"/>
    <property type="match status" value="5"/>
</dbReference>
<dbReference type="SMART" id="SM00320">
    <property type="entry name" value="WD40"/>
    <property type="match status" value="7"/>
</dbReference>
<protein>
    <recommendedName>
        <fullName evidence="8">Cytochrome c domain-containing protein</fullName>
    </recommendedName>
</protein>
<feature type="domain" description="Cytochrome c" evidence="8">
    <location>
        <begin position="336"/>
        <end position="437"/>
    </location>
</feature>
<organism evidence="9 11">
    <name type="scientific">Methylobacterium oxalidis</name>
    <dbReference type="NCBI Taxonomy" id="944322"/>
    <lineage>
        <taxon>Bacteria</taxon>
        <taxon>Pseudomonadati</taxon>
        <taxon>Pseudomonadota</taxon>
        <taxon>Alphaproteobacteria</taxon>
        <taxon>Hyphomicrobiales</taxon>
        <taxon>Methylobacteriaceae</taxon>
        <taxon>Methylobacterium</taxon>
    </lineage>
</organism>
<evidence type="ECO:0000256" key="6">
    <source>
        <dbReference type="PROSITE-ProRule" id="PRU00221"/>
    </source>
</evidence>
<dbReference type="PROSITE" id="PS51007">
    <property type="entry name" value="CYTC"/>
    <property type="match status" value="1"/>
</dbReference>